<comment type="caution">
    <text evidence="1">The sequence shown here is derived from an EMBL/GenBank/DDBJ whole genome shotgun (WGS) entry which is preliminary data.</text>
</comment>
<dbReference type="AlphaFoldDB" id="S8BTC2"/>
<dbReference type="EMBL" id="AQGS01000546">
    <property type="protein sequence ID" value="EPS38477.1"/>
    <property type="molecule type" value="Genomic_DNA"/>
</dbReference>
<evidence type="ECO:0008006" key="3">
    <source>
        <dbReference type="Google" id="ProtNLM"/>
    </source>
</evidence>
<gene>
    <name evidence="1" type="ORF">H072_7790</name>
</gene>
<evidence type="ECO:0000313" key="1">
    <source>
        <dbReference type="EMBL" id="EPS38477.1"/>
    </source>
</evidence>
<dbReference type="OMA" id="YATHIFN"/>
<name>S8BTC2_DACHA</name>
<organism evidence="1 2">
    <name type="scientific">Dactylellina haptotyla (strain CBS 200.50)</name>
    <name type="common">Nematode-trapping fungus</name>
    <name type="synonym">Monacrosporium haptotylum</name>
    <dbReference type="NCBI Taxonomy" id="1284197"/>
    <lineage>
        <taxon>Eukaryota</taxon>
        <taxon>Fungi</taxon>
        <taxon>Dikarya</taxon>
        <taxon>Ascomycota</taxon>
        <taxon>Pezizomycotina</taxon>
        <taxon>Orbiliomycetes</taxon>
        <taxon>Orbiliales</taxon>
        <taxon>Orbiliaceae</taxon>
        <taxon>Dactylellina</taxon>
    </lineage>
</organism>
<evidence type="ECO:0000313" key="2">
    <source>
        <dbReference type="Proteomes" id="UP000015100"/>
    </source>
</evidence>
<dbReference type="Proteomes" id="UP000015100">
    <property type="component" value="Unassembled WGS sequence"/>
</dbReference>
<keyword evidence="2" id="KW-1185">Reference proteome</keyword>
<protein>
    <recommendedName>
        <fullName evidence="3">F-box domain-containing protein</fullName>
    </recommendedName>
</protein>
<dbReference type="eggNOG" id="ENOG502S6I6">
    <property type="taxonomic scope" value="Eukaryota"/>
</dbReference>
<proteinExistence type="predicted"/>
<reference evidence="2" key="2">
    <citation type="submission" date="2013-04" db="EMBL/GenBank/DDBJ databases">
        <title>Genomic mechanisms accounting for the adaptation to parasitism in nematode-trapping fungi.</title>
        <authorList>
            <person name="Ahren D.G."/>
        </authorList>
    </citation>
    <scope>NUCLEOTIDE SEQUENCE [LARGE SCALE GENOMIC DNA]</scope>
    <source>
        <strain evidence="2">CBS 200.50</strain>
    </source>
</reference>
<dbReference type="HOGENOM" id="CLU_036419_1_1_1"/>
<sequence length="464" mass="54338">MAIHLLNILSLSNPILYTAIFDYLEPQDTLRLLRTCKALYEFKYELWSINRSLRRFVDDPIAFRSLMARYNAIVSGSHALQFLARIKWPKSDLDLYVTEDGGIAAFASHLVAKEGYSYQAYSWQSADFETAYRNRVQEADAWVAKMSEQLDENGQGWDPADDTASEAAWYTLKEIVGVYNFVHDTYPNRRVQLIATKVTPINGVLAGYYATHIFNFFTWNKAYSLFPYHTFSKNESFYTNSLTKKSYEAVEKYYGRGYEFNEYGDYHKCIANCPLRPHRRVADRYSWVLDLDTTGINSSDVAVPTSVIDMVSWGMKMHYSYWNRDTNSRVFHAFNIHIVYTYDVTGAFRHPRIYDRHTSSLFRFLEDMKRSMKRLEVYNYKVGFPGSKLLNYNEEGNIYLDDQFEDWYRFWEKSIMPYENMWVWQYPMLGGFETSITNAGVPCDQGIGKVEEAAKVDDVDRMEE</sequence>
<accession>S8BTC2</accession>
<dbReference type="OrthoDB" id="10025998at2759"/>
<reference evidence="1 2" key="1">
    <citation type="journal article" date="2013" name="PLoS Genet.">
        <title>Genomic mechanisms accounting for the adaptation to parasitism in nematode-trapping fungi.</title>
        <authorList>
            <person name="Meerupati T."/>
            <person name="Andersson K.M."/>
            <person name="Friman E."/>
            <person name="Kumar D."/>
            <person name="Tunlid A."/>
            <person name="Ahren D."/>
        </authorList>
    </citation>
    <scope>NUCLEOTIDE SEQUENCE [LARGE SCALE GENOMIC DNA]</scope>
    <source>
        <strain evidence="1 2">CBS 200.50</strain>
    </source>
</reference>